<dbReference type="Proteomes" id="UP001055811">
    <property type="component" value="Linkage Group LG05"/>
</dbReference>
<dbReference type="EMBL" id="CM042013">
    <property type="protein sequence ID" value="KAI3739092.1"/>
    <property type="molecule type" value="Genomic_DNA"/>
</dbReference>
<name>A0ACB9CYD0_CICIN</name>
<proteinExistence type="predicted"/>
<comment type="caution">
    <text evidence="1">The sequence shown here is derived from an EMBL/GenBank/DDBJ whole genome shotgun (WGS) entry which is preliminary data.</text>
</comment>
<evidence type="ECO:0000313" key="1">
    <source>
        <dbReference type="EMBL" id="KAI3739092.1"/>
    </source>
</evidence>
<organism evidence="1 2">
    <name type="scientific">Cichorium intybus</name>
    <name type="common">Chicory</name>
    <dbReference type="NCBI Taxonomy" id="13427"/>
    <lineage>
        <taxon>Eukaryota</taxon>
        <taxon>Viridiplantae</taxon>
        <taxon>Streptophyta</taxon>
        <taxon>Embryophyta</taxon>
        <taxon>Tracheophyta</taxon>
        <taxon>Spermatophyta</taxon>
        <taxon>Magnoliopsida</taxon>
        <taxon>eudicotyledons</taxon>
        <taxon>Gunneridae</taxon>
        <taxon>Pentapetalae</taxon>
        <taxon>asterids</taxon>
        <taxon>campanulids</taxon>
        <taxon>Asterales</taxon>
        <taxon>Asteraceae</taxon>
        <taxon>Cichorioideae</taxon>
        <taxon>Cichorieae</taxon>
        <taxon>Cichoriinae</taxon>
        <taxon>Cichorium</taxon>
    </lineage>
</organism>
<keyword evidence="2" id="KW-1185">Reference proteome</keyword>
<accession>A0ACB9CYD0</accession>
<gene>
    <name evidence="1" type="ORF">L2E82_29484</name>
</gene>
<sequence>MQLSPTSHTEEARLENRECVSSLRLVKTFELLCNTCSNCPSVSNQWPTATVWLFLRFSRLKSHHSNRSYLPLIPAPDYLISVICYFLINCNQLREVGMEIKNYILQEFLKNAYILQEYSNFM</sequence>
<reference evidence="2" key="1">
    <citation type="journal article" date="2022" name="Mol. Ecol. Resour.">
        <title>The genomes of chicory, endive, great burdock and yacon provide insights into Asteraceae palaeo-polyploidization history and plant inulin production.</title>
        <authorList>
            <person name="Fan W."/>
            <person name="Wang S."/>
            <person name="Wang H."/>
            <person name="Wang A."/>
            <person name="Jiang F."/>
            <person name="Liu H."/>
            <person name="Zhao H."/>
            <person name="Xu D."/>
            <person name="Zhang Y."/>
        </authorList>
    </citation>
    <scope>NUCLEOTIDE SEQUENCE [LARGE SCALE GENOMIC DNA]</scope>
    <source>
        <strain evidence="2">cv. Punajuju</strain>
    </source>
</reference>
<evidence type="ECO:0000313" key="2">
    <source>
        <dbReference type="Proteomes" id="UP001055811"/>
    </source>
</evidence>
<reference evidence="1 2" key="2">
    <citation type="journal article" date="2022" name="Mol. Ecol. Resour.">
        <title>The genomes of chicory, endive, great burdock and yacon provide insights into Asteraceae paleo-polyploidization history and plant inulin production.</title>
        <authorList>
            <person name="Fan W."/>
            <person name="Wang S."/>
            <person name="Wang H."/>
            <person name="Wang A."/>
            <person name="Jiang F."/>
            <person name="Liu H."/>
            <person name="Zhao H."/>
            <person name="Xu D."/>
            <person name="Zhang Y."/>
        </authorList>
    </citation>
    <scope>NUCLEOTIDE SEQUENCE [LARGE SCALE GENOMIC DNA]</scope>
    <source>
        <strain evidence="2">cv. Punajuju</strain>
        <tissue evidence="1">Leaves</tissue>
    </source>
</reference>
<protein>
    <submittedName>
        <fullName evidence="1">Uncharacterized protein</fullName>
    </submittedName>
</protein>